<accession>A0A433VD38</accession>
<comment type="caution">
    <text evidence="1">The sequence shown here is derived from an EMBL/GenBank/DDBJ whole genome shotgun (WGS) entry which is preliminary data.</text>
</comment>
<keyword evidence="2" id="KW-1185">Reference proteome</keyword>
<evidence type="ECO:0000313" key="1">
    <source>
        <dbReference type="EMBL" id="RUT03929.1"/>
    </source>
</evidence>
<proteinExistence type="predicted"/>
<dbReference type="Proteomes" id="UP000271624">
    <property type="component" value="Unassembled WGS sequence"/>
</dbReference>
<dbReference type="RefSeq" id="WP_186538755.1">
    <property type="nucleotide sequence ID" value="NZ_RSCL01000012.1"/>
</dbReference>
<reference evidence="1" key="2">
    <citation type="journal article" date="2019" name="Genome Biol. Evol.">
        <title>Day and night: Metabolic profiles and evolutionary relationships of six axenic non-marine cyanobacteria.</title>
        <authorList>
            <person name="Will S.E."/>
            <person name="Henke P."/>
            <person name="Boedeker C."/>
            <person name="Huang S."/>
            <person name="Brinkmann H."/>
            <person name="Rohde M."/>
            <person name="Jarek M."/>
            <person name="Friedl T."/>
            <person name="Seufert S."/>
            <person name="Schumacher M."/>
            <person name="Overmann J."/>
            <person name="Neumann-Schaal M."/>
            <person name="Petersen J."/>
        </authorList>
    </citation>
    <scope>NUCLEOTIDE SEQUENCE [LARGE SCALE GENOMIC DNA]</scope>
    <source>
        <strain evidence="1">PCC 7102</strain>
    </source>
</reference>
<reference evidence="1" key="1">
    <citation type="submission" date="2018-12" db="EMBL/GenBank/DDBJ databases">
        <authorList>
            <person name="Will S."/>
            <person name="Neumann-Schaal M."/>
            <person name="Henke P."/>
        </authorList>
    </citation>
    <scope>NUCLEOTIDE SEQUENCE</scope>
    <source>
        <strain evidence="1">PCC 7102</strain>
    </source>
</reference>
<protein>
    <submittedName>
        <fullName evidence="1">Uncharacterized protein</fullName>
    </submittedName>
</protein>
<sequence>MTWEELERNGLKVLAGKYEASAGADPPGYLFVSLRGSQNNNQTEVDVIKITKLDLNERNLLCEYDILTSDISAIMAQTLILTVVLSEFYDDYFDDKAEGR</sequence>
<name>A0A433VD38_9CYAN</name>
<dbReference type="EMBL" id="RSCL01000012">
    <property type="protein sequence ID" value="RUT03929.1"/>
    <property type="molecule type" value="Genomic_DNA"/>
</dbReference>
<dbReference type="AlphaFoldDB" id="A0A433VD38"/>
<organism evidence="1 2">
    <name type="scientific">Dulcicalothrix desertica PCC 7102</name>
    <dbReference type="NCBI Taxonomy" id="232991"/>
    <lineage>
        <taxon>Bacteria</taxon>
        <taxon>Bacillati</taxon>
        <taxon>Cyanobacteriota</taxon>
        <taxon>Cyanophyceae</taxon>
        <taxon>Nostocales</taxon>
        <taxon>Calotrichaceae</taxon>
        <taxon>Dulcicalothrix</taxon>
    </lineage>
</organism>
<gene>
    <name evidence="1" type="ORF">DSM106972_048430</name>
</gene>
<evidence type="ECO:0000313" key="2">
    <source>
        <dbReference type="Proteomes" id="UP000271624"/>
    </source>
</evidence>